<comment type="similarity">
    <text evidence="3">Belongs to the krueppel C2H2-type zinc-finger protein family.</text>
</comment>
<keyword evidence="11" id="KW-0539">Nucleus</keyword>
<evidence type="ECO:0000256" key="9">
    <source>
        <dbReference type="ARBA" id="ARBA00023125"/>
    </source>
</evidence>
<dbReference type="Gene3D" id="3.30.160.60">
    <property type="entry name" value="Classic Zinc Finger"/>
    <property type="match status" value="6"/>
</dbReference>
<evidence type="ECO:0000256" key="12">
    <source>
        <dbReference type="PROSITE-ProRule" id="PRU00042"/>
    </source>
</evidence>
<evidence type="ECO:0000256" key="1">
    <source>
        <dbReference type="ARBA" id="ARBA00003767"/>
    </source>
</evidence>
<evidence type="ECO:0000256" key="2">
    <source>
        <dbReference type="ARBA" id="ARBA00004123"/>
    </source>
</evidence>
<keyword evidence="10" id="KW-0804">Transcription</keyword>
<evidence type="ECO:0000256" key="11">
    <source>
        <dbReference type="ARBA" id="ARBA00023242"/>
    </source>
</evidence>
<accession>A0A8D2J0Q7</accession>
<feature type="compositionally biased region" description="Low complexity" evidence="13">
    <location>
        <begin position="228"/>
        <end position="248"/>
    </location>
</feature>
<dbReference type="InterPro" id="IPR013087">
    <property type="entry name" value="Znf_C2H2_type"/>
</dbReference>
<dbReference type="OMA" id="RNQHETI"/>
<evidence type="ECO:0000256" key="4">
    <source>
        <dbReference type="ARBA" id="ARBA00022723"/>
    </source>
</evidence>
<evidence type="ECO:0000256" key="7">
    <source>
        <dbReference type="ARBA" id="ARBA00022833"/>
    </source>
</evidence>
<evidence type="ECO:0000259" key="14">
    <source>
        <dbReference type="PROSITE" id="PS50157"/>
    </source>
</evidence>
<dbReference type="GO" id="GO:0008270">
    <property type="term" value="F:zinc ion binding"/>
    <property type="evidence" value="ECO:0007669"/>
    <property type="project" value="UniProtKB-KW"/>
</dbReference>
<feature type="domain" description="C2H2-type" evidence="14">
    <location>
        <begin position="292"/>
        <end position="319"/>
    </location>
</feature>
<dbReference type="FunFam" id="3.30.160.60:FF:000630">
    <property type="entry name" value="Zinc finger protein 180"/>
    <property type="match status" value="1"/>
</dbReference>
<dbReference type="Pfam" id="PF00096">
    <property type="entry name" value="zf-C2H2"/>
    <property type="match status" value="6"/>
</dbReference>
<name>A0A8D2J0Q7_VARKO</name>
<keyword evidence="8" id="KW-0805">Transcription regulation</keyword>
<feature type="compositionally biased region" description="Polar residues" evidence="13">
    <location>
        <begin position="72"/>
        <end position="81"/>
    </location>
</feature>
<dbReference type="FunFam" id="3.30.160.60:FF:000358">
    <property type="entry name" value="zinc finger protein 24"/>
    <property type="match status" value="1"/>
</dbReference>
<feature type="region of interest" description="Disordered" evidence="13">
    <location>
        <begin position="58"/>
        <end position="89"/>
    </location>
</feature>
<organism evidence="15 16">
    <name type="scientific">Varanus komodoensis</name>
    <name type="common">Komodo dragon</name>
    <dbReference type="NCBI Taxonomy" id="61221"/>
    <lineage>
        <taxon>Eukaryota</taxon>
        <taxon>Metazoa</taxon>
        <taxon>Chordata</taxon>
        <taxon>Craniata</taxon>
        <taxon>Vertebrata</taxon>
        <taxon>Euteleostomi</taxon>
        <taxon>Lepidosauria</taxon>
        <taxon>Squamata</taxon>
        <taxon>Bifurcata</taxon>
        <taxon>Unidentata</taxon>
        <taxon>Episquamata</taxon>
        <taxon>Toxicofera</taxon>
        <taxon>Anguimorpha</taxon>
        <taxon>Paleoanguimorpha</taxon>
        <taxon>Varanoidea</taxon>
        <taxon>Varanidae</taxon>
        <taxon>Varanus</taxon>
    </lineage>
</organism>
<keyword evidence="16" id="KW-1185">Reference proteome</keyword>
<reference evidence="15" key="2">
    <citation type="submission" date="2025-09" db="UniProtKB">
        <authorList>
            <consortium name="Ensembl"/>
        </authorList>
    </citation>
    <scope>IDENTIFICATION</scope>
</reference>
<keyword evidence="4" id="KW-0479">Metal-binding</keyword>
<dbReference type="PANTHER" id="PTHR23226:SF85">
    <property type="entry name" value="ZINC FINGER PROTEIN 397"/>
    <property type="match status" value="1"/>
</dbReference>
<dbReference type="PANTHER" id="PTHR23226">
    <property type="entry name" value="ZINC FINGER AND SCAN DOMAIN-CONTAINING"/>
    <property type="match status" value="1"/>
</dbReference>
<comment type="function">
    <text evidence="1">May be involved in transcriptional regulation.</text>
</comment>
<dbReference type="FunFam" id="3.30.160.60:FF:000198">
    <property type="entry name" value="zinc finger protein 10 isoform X1"/>
    <property type="match status" value="1"/>
</dbReference>
<evidence type="ECO:0000256" key="10">
    <source>
        <dbReference type="ARBA" id="ARBA00023163"/>
    </source>
</evidence>
<evidence type="ECO:0000313" key="16">
    <source>
        <dbReference type="Proteomes" id="UP000694545"/>
    </source>
</evidence>
<protein>
    <recommendedName>
        <fullName evidence="14">C2H2-type domain-containing protein</fullName>
    </recommendedName>
</protein>
<evidence type="ECO:0000256" key="6">
    <source>
        <dbReference type="ARBA" id="ARBA00022771"/>
    </source>
</evidence>
<dbReference type="GO" id="GO:0005634">
    <property type="term" value="C:nucleus"/>
    <property type="evidence" value="ECO:0007669"/>
    <property type="project" value="UniProtKB-SubCell"/>
</dbReference>
<dbReference type="FunFam" id="3.30.160.60:FF:000056">
    <property type="entry name" value="Zinc finger and SCAN domain-containing 20"/>
    <property type="match status" value="1"/>
</dbReference>
<evidence type="ECO:0000256" key="3">
    <source>
        <dbReference type="ARBA" id="ARBA00006991"/>
    </source>
</evidence>
<feature type="domain" description="C2H2-type" evidence="14">
    <location>
        <begin position="320"/>
        <end position="347"/>
    </location>
</feature>
<dbReference type="Ensembl" id="ENSVKKT00000007778.1">
    <property type="protein sequence ID" value="ENSVKKP00000007578.1"/>
    <property type="gene ID" value="ENSVKKG00000005442.1"/>
</dbReference>
<dbReference type="FunFam" id="3.30.160.60:FF:000557">
    <property type="entry name" value="zinc finger and SCAN domain-containing protein 29"/>
    <property type="match status" value="1"/>
</dbReference>
<feature type="domain" description="C2H2-type" evidence="14">
    <location>
        <begin position="264"/>
        <end position="291"/>
    </location>
</feature>
<comment type="subcellular location">
    <subcellularLocation>
        <location evidence="2">Nucleus</location>
    </subcellularLocation>
</comment>
<keyword evidence="5" id="KW-0677">Repeat</keyword>
<reference evidence="15" key="1">
    <citation type="submission" date="2025-08" db="UniProtKB">
        <authorList>
            <consortium name="Ensembl"/>
        </authorList>
    </citation>
    <scope>IDENTIFICATION</scope>
</reference>
<feature type="domain" description="C2H2-type" evidence="14">
    <location>
        <begin position="118"/>
        <end position="145"/>
    </location>
</feature>
<dbReference type="GO" id="GO:0000981">
    <property type="term" value="F:DNA-binding transcription factor activity, RNA polymerase II-specific"/>
    <property type="evidence" value="ECO:0007669"/>
    <property type="project" value="TreeGrafter"/>
</dbReference>
<dbReference type="InterPro" id="IPR036236">
    <property type="entry name" value="Znf_C2H2_sf"/>
</dbReference>
<keyword evidence="7" id="KW-0862">Zinc</keyword>
<sequence length="377" mass="41487">MAAGAASAACPTRAFGGPGEGPVYLLLPLAVPAGKSLVLTTADGANTAWVLSLSAEGKSKTGNLQDGGKELNGTSSSSPSRGDNKRLLQGGSAKNQLDFSKGEFQDPTELLCSKPKSYKCSDCGKNYRRSTDLLRHQRTHTGERPYLCLDCGKSFSRSSILLEHQRIHTGEKPYKCSHCGQGFSQSSNRNQHERTHGKEKMRHLAGWVPNRQRTEDQQCGLKSLQRTEGSLESGGSPQPPGESSSWSSKMVMKRQRSCLVEKPYRCPECGKCFARSTDFIRHHITHTGEKPYTCGSCGKSFTRSSVLNEHQRIHTGERPYKCRLCGKGFSQNSNRNQHETIHQAKKPPRHFMGSSKMLNWGVGLTQQQRIHLAVGKA</sequence>
<keyword evidence="9" id="KW-0238">DNA-binding</keyword>
<keyword evidence="6 12" id="KW-0863">Zinc-finger</keyword>
<evidence type="ECO:0000256" key="8">
    <source>
        <dbReference type="ARBA" id="ARBA00023015"/>
    </source>
</evidence>
<feature type="region of interest" description="Disordered" evidence="13">
    <location>
        <begin position="180"/>
        <end position="249"/>
    </location>
</feature>
<evidence type="ECO:0000313" key="15">
    <source>
        <dbReference type="Ensembl" id="ENSVKKP00000007578.1"/>
    </source>
</evidence>
<dbReference type="FunFam" id="3.30.160.60:FF:002005">
    <property type="entry name" value="Zinc finger protein 200"/>
    <property type="match status" value="1"/>
</dbReference>
<feature type="domain" description="C2H2-type" evidence="14">
    <location>
        <begin position="174"/>
        <end position="201"/>
    </location>
</feature>
<dbReference type="PROSITE" id="PS50157">
    <property type="entry name" value="ZINC_FINGER_C2H2_2"/>
    <property type="match status" value="6"/>
</dbReference>
<dbReference type="SUPFAM" id="SSF57667">
    <property type="entry name" value="beta-beta-alpha zinc fingers"/>
    <property type="match status" value="4"/>
</dbReference>
<dbReference type="Proteomes" id="UP000694545">
    <property type="component" value="Unplaced"/>
</dbReference>
<dbReference type="PROSITE" id="PS00028">
    <property type="entry name" value="ZINC_FINGER_C2H2_1"/>
    <property type="match status" value="6"/>
</dbReference>
<evidence type="ECO:0000256" key="5">
    <source>
        <dbReference type="ARBA" id="ARBA00022737"/>
    </source>
</evidence>
<proteinExistence type="inferred from homology"/>
<evidence type="ECO:0000256" key="13">
    <source>
        <dbReference type="SAM" id="MobiDB-lite"/>
    </source>
</evidence>
<dbReference type="SMART" id="SM00355">
    <property type="entry name" value="ZnF_C2H2"/>
    <property type="match status" value="6"/>
</dbReference>
<dbReference type="GO" id="GO:0000978">
    <property type="term" value="F:RNA polymerase II cis-regulatory region sequence-specific DNA binding"/>
    <property type="evidence" value="ECO:0007669"/>
    <property type="project" value="TreeGrafter"/>
</dbReference>
<dbReference type="AlphaFoldDB" id="A0A8D2J0Q7"/>
<feature type="domain" description="C2H2-type" evidence="14">
    <location>
        <begin position="146"/>
        <end position="173"/>
    </location>
</feature>